<dbReference type="EMBL" id="BMAT01004577">
    <property type="protein sequence ID" value="GFR76081.1"/>
    <property type="molecule type" value="Genomic_DNA"/>
</dbReference>
<dbReference type="PANTHER" id="PTHR37984:SF5">
    <property type="entry name" value="PROTEIN NYNRIN-LIKE"/>
    <property type="match status" value="1"/>
</dbReference>
<evidence type="ECO:0000313" key="2">
    <source>
        <dbReference type="EMBL" id="GFR76081.1"/>
    </source>
</evidence>
<keyword evidence="3" id="KW-1185">Reference proteome</keyword>
<dbReference type="AlphaFoldDB" id="A0AAV4FSV4"/>
<dbReference type="InterPro" id="IPR036397">
    <property type="entry name" value="RNaseH_sf"/>
</dbReference>
<sequence>MADWQIIHDTSSPLYPRSNGLAERTVETRKSILKKAQHSGEDPYLSILNFWTTRKPDQPSPAEILMGRKLRTLLPTVIKPMEKVNKHFVAERLKKQAQYYNVHTREQISLQPDATVRYRDHRSRTWEPARVLDQVGPMSYNTQTKSGVLRRNRQDILQSRESPHDLTPDPVETTPRQLQLRTSEPGEGEVLPSTRDEVAANPPPQYTTRSGRPVVKQLRYRQ</sequence>
<dbReference type="SUPFAM" id="SSF53098">
    <property type="entry name" value="Ribonuclease H-like"/>
    <property type="match status" value="1"/>
</dbReference>
<dbReference type="GO" id="GO:0003676">
    <property type="term" value="F:nucleic acid binding"/>
    <property type="evidence" value="ECO:0007669"/>
    <property type="project" value="InterPro"/>
</dbReference>
<evidence type="ECO:0000256" key="1">
    <source>
        <dbReference type="SAM" id="MobiDB-lite"/>
    </source>
</evidence>
<dbReference type="PANTHER" id="PTHR37984">
    <property type="entry name" value="PROTEIN CBG26694"/>
    <property type="match status" value="1"/>
</dbReference>
<dbReference type="Gene3D" id="3.30.420.10">
    <property type="entry name" value="Ribonuclease H-like superfamily/Ribonuclease H"/>
    <property type="match status" value="1"/>
</dbReference>
<comment type="caution">
    <text evidence="2">The sequence shown here is derived from an EMBL/GenBank/DDBJ whole genome shotgun (WGS) entry which is preliminary data.</text>
</comment>
<reference evidence="2 3" key="1">
    <citation type="journal article" date="2021" name="Elife">
        <title>Chloroplast acquisition without the gene transfer in kleptoplastic sea slugs, Plakobranchus ocellatus.</title>
        <authorList>
            <person name="Maeda T."/>
            <person name="Takahashi S."/>
            <person name="Yoshida T."/>
            <person name="Shimamura S."/>
            <person name="Takaki Y."/>
            <person name="Nagai Y."/>
            <person name="Toyoda A."/>
            <person name="Suzuki Y."/>
            <person name="Arimoto A."/>
            <person name="Ishii H."/>
            <person name="Satoh N."/>
            <person name="Nishiyama T."/>
            <person name="Hasebe M."/>
            <person name="Maruyama T."/>
            <person name="Minagawa J."/>
            <person name="Obokata J."/>
            <person name="Shigenobu S."/>
        </authorList>
    </citation>
    <scope>NUCLEOTIDE SEQUENCE [LARGE SCALE GENOMIC DNA]</scope>
</reference>
<proteinExistence type="predicted"/>
<accession>A0AAV4FSV4</accession>
<dbReference type="InterPro" id="IPR012337">
    <property type="entry name" value="RNaseH-like_sf"/>
</dbReference>
<name>A0AAV4FSV4_9GAST</name>
<organism evidence="2 3">
    <name type="scientific">Elysia marginata</name>
    <dbReference type="NCBI Taxonomy" id="1093978"/>
    <lineage>
        <taxon>Eukaryota</taxon>
        <taxon>Metazoa</taxon>
        <taxon>Spiralia</taxon>
        <taxon>Lophotrochozoa</taxon>
        <taxon>Mollusca</taxon>
        <taxon>Gastropoda</taxon>
        <taxon>Heterobranchia</taxon>
        <taxon>Euthyneura</taxon>
        <taxon>Panpulmonata</taxon>
        <taxon>Sacoglossa</taxon>
        <taxon>Placobranchoidea</taxon>
        <taxon>Plakobranchidae</taxon>
        <taxon>Elysia</taxon>
    </lineage>
</organism>
<gene>
    <name evidence="2" type="ORF">ElyMa_002203500</name>
</gene>
<evidence type="ECO:0000313" key="3">
    <source>
        <dbReference type="Proteomes" id="UP000762676"/>
    </source>
</evidence>
<protein>
    <submittedName>
        <fullName evidence="2">Pol polyprotein</fullName>
    </submittedName>
</protein>
<dbReference type="InterPro" id="IPR050951">
    <property type="entry name" value="Retrovirus_Pol_polyprotein"/>
</dbReference>
<dbReference type="Proteomes" id="UP000762676">
    <property type="component" value="Unassembled WGS sequence"/>
</dbReference>
<feature type="region of interest" description="Disordered" evidence="1">
    <location>
        <begin position="159"/>
        <end position="222"/>
    </location>
</feature>